<dbReference type="PANTHER" id="PTHR21666">
    <property type="entry name" value="PEPTIDASE-RELATED"/>
    <property type="match status" value="1"/>
</dbReference>
<dbReference type="RefSeq" id="WP_081170704.1">
    <property type="nucleotide sequence ID" value="NZ_LWBP01000243.1"/>
</dbReference>
<dbReference type="STRING" id="550983.A4R26_07905"/>
<reference evidence="3" key="1">
    <citation type="submission" date="2016-04" db="EMBL/GenBank/DDBJ databases">
        <authorList>
            <person name="Chen L."/>
            <person name="Zhuang W."/>
            <person name="Wang G."/>
        </authorList>
    </citation>
    <scope>NUCLEOTIDE SEQUENCE [LARGE SCALE GENOMIC DNA]</scope>
    <source>
        <strain evidence="3">208</strain>
    </source>
</reference>
<dbReference type="SUPFAM" id="SSF51261">
    <property type="entry name" value="Duplicated hybrid motif"/>
    <property type="match status" value="1"/>
</dbReference>
<gene>
    <name evidence="2" type="ORF">A4R26_07905</name>
</gene>
<dbReference type="InterPro" id="IPR050570">
    <property type="entry name" value="Cell_wall_metabolism_enzyme"/>
</dbReference>
<sequence>MEPATFENIIRKYQFTFGRVVDFDPAKDKFLRLDFTKANKELTLEILGNEQAFSDHIQQKLKANNSRYGIGGYAEHRTIYSISTVFDAQQPGEEPRRLHLGVDIWGPAGTPVYAFMGGMVHSFAFNDRYGDYGATLILLHQLDGLPFYTLYGHLSLGDIESLSAGQYVNIGQTIGHFGQPHENGHWPPHLHFQLILDMELKEGDYPGVCKYSEKEKYLANCPDPNLILQLNRYIK</sequence>
<dbReference type="InterPro" id="IPR011055">
    <property type="entry name" value="Dup_hybrid_motif"/>
</dbReference>
<dbReference type="OrthoDB" id="9801052at2"/>
<dbReference type="Pfam" id="PF01551">
    <property type="entry name" value="Peptidase_M23"/>
    <property type="match status" value="1"/>
</dbReference>
<dbReference type="AlphaFoldDB" id="A0A1V9EKF5"/>
<dbReference type="EMBL" id="LWBP01000243">
    <property type="protein sequence ID" value="OQP46640.1"/>
    <property type="molecule type" value="Genomic_DNA"/>
</dbReference>
<proteinExistence type="predicted"/>
<dbReference type="GO" id="GO:0004222">
    <property type="term" value="F:metalloendopeptidase activity"/>
    <property type="evidence" value="ECO:0007669"/>
    <property type="project" value="TreeGrafter"/>
</dbReference>
<keyword evidence="3" id="KW-1185">Reference proteome</keyword>
<evidence type="ECO:0000313" key="2">
    <source>
        <dbReference type="EMBL" id="OQP46640.1"/>
    </source>
</evidence>
<evidence type="ECO:0000259" key="1">
    <source>
        <dbReference type="Pfam" id="PF01551"/>
    </source>
</evidence>
<protein>
    <submittedName>
        <fullName evidence="2">Peptidase M23</fullName>
    </submittedName>
</protein>
<dbReference type="Proteomes" id="UP000192276">
    <property type="component" value="Unassembled WGS sequence"/>
</dbReference>
<dbReference type="InterPro" id="IPR016047">
    <property type="entry name" value="M23ase_b-sheet_dom"/>
</dbReference>
<feature type="domain" description="M23ase beta-sheet core" evidence="1">
    <location>
        <begin position="98"/>
        <end position="195"/>
    </location>
</feature>
<dbReference type="CDD" id="cd12797">
    <property type="entry name" value="M23_peptidase"/>
    <property type="match status" value="1"/>
</dbReference>
<comment type="caution">
    <text evidence="2">The sequence shown here is derived from an EMBL/GenBank/DDBJ whole genome shotgun (WGS) entry which is preliminary data.</text>
</comment>
<accession>A0A1V9EKF5</accession>
<dbReference type="Gene3D" id="2.70.70.10">
    <property type="entry name" value="Glucose Permease (Domain IIA)"/>
    <property type="match status" value="1"/>
</dbReference>
<evidence type="ECO:0000313" key="3">
    <source>
        <dbReference type="Proteomes" id="UP000192276"/>
    </source>
</evidence>
<organism evidence="2 3">
    <name type="scientific">Niastella populi</name>
    <dbReference type="NCBI Taxonomy" id="550983"/>
    <lineage>
        <taxon>Bacteria</taxon>
        <taxon>Pseudomonadati</taxon>
        <taxon>Bacteroidota</taxon>
        <taxon>Chitinophagia</taxon>
        <taxon>Chitinophagales</taxon>
        <taxon>Chitinophagaceae</taxon>
        <taxon>Niastella</taxon>
    </lineage>
</organism>
<name>A0A1V9EKF5_9BACT</name>
<dbReference type="PANTHER" id="PTHR21666:SF270">
    <property type="entry name" value="MUREIN HYDROLASE ACTIVATOR ENVC"/>
    <property type="match status" value="1"/>
</dbReference>